<accession>A0A0F8X8K3</accession>
<comment type="caution">
    <text evidence="1">The sequence shown here is derived from an EMBL/GenBank/DDBJ whole genome shotgun (WGS) entry which is preliminary data.</text>
</comment>
<dbReference type="AlphaFoldDB" id="A0A0F8X8K3"/>
<sequence>MLLSRPLNNWALDQTEFPEFQVHKSQHQAAVRGRLRD</sequence>
<protein>
    <submittedName>
        <fullName evidence="1">Uncharacterized protein</fullName>
    </submittedName>
</protein>
<gene>
    <name evidence="1" type="ORF">LCGC14_2976990</name>
</gene>
<evidence type="ECO:0000313" key="1">
    <source>
        <dbReference type="EMBL" id="KKK65158.1"/>
    </source>
</evidence>
<reference evidence="1" key="1">
    <citation type="journal article" date="2015" name="Nature">
        <title>Complex archaea that bridge the gap between prokaryotes and eukaryotes.</title>
        <authorList>
            <person name="Spang A."/>
            <person name="Saw J.H."/>
            <person name="Jorgensen S.L."/>
            <person name="Zaremba-Niedzwiedzka K."/>
            <person name="Martijn J."/>
            <person name="Lind A.E."/>
            <person name="van Eijk R."/>
            <person name="Schleper C."/>
            <person name="Guy L."/>
            <person name="Ettema T.J."/>
        </authorList>
    </citation>
    <scope>NUCLEOTIDE SEQUENCE</scope>
</reference>
<proteinExistence type="predicted"/>
<feature type="non-terminal residue" evidence="1">
    <location>
        <position position="37"/>
    </location>
</feature>
<organism evidence="1">
    <name type="scientific">marine sediment metagenome</name>
    <dbReference type="NCBI Taxonomy" id="412755"/>
    <lineage>
        <taxon>unclassified sequences</taxon>
        <taxon>metagenomes</taxon>
        <taxon>ecological metagenomes</taxon>
    </lineage>
</organism>
<dbReference type="EMBL" id="LAZR01060693">
    <property type="protein sequence ID" value="KKK65158.1"/>
    <property type="molecule type" value="Genomic_DNA"/>
</dbReference>
<name>A0A0F8X8K3_9ZZZZ</name>